<accession>A0A5J5M1W1</accession>
<dbReference type="Proteomes" id="UP000325636">
    <property type="component" value="Unassembled WGS sequence"/>
</dbReference>
<evidence type="ECO:0000256" key="10">
    <source>
        <dbReference type="ARBA" id="ARBA00023237"/>
    </source>
</evidence>
<dbReference type="PANTHER" id="PTHR32552:SF81">
    <property type="entry name" value="TONB-DEPENDENT OUTER MEMBRANE RECEPTOR"/>
    <property type="match status" value="1"/>
</dbReference>
<evidence type="ECO:0000256" key="9">
    <source>
        <dbReference type="ARBA" id="ARBA00023136"/>
    </source>
</evidence>
<keyword evidence="2 11" id="KW-0813">Transport</keyword>
<keyword evidence="8" id="KW-0798">TonB box</keyword>
<comment type="similarity">
    <text evidence="11">Belongs to the TonB-dependent receptor family.</text>
</comment>
<keyword evidence="7" id="KW-0406">Ion transport</keyword>
<sequence length="218" mass="23449">MTRRWITLAAAAAVTGLVPPAQAQEQDTTSAATLDEITVTARKREESVQDIPFVVNALTAEQIERANIQGLGDIALRTPGLNYEGYASAGQAGAAVIRGLAPTQLTNRIPNVAVFYDGVYLQNQALQDIGVFDIERVEVLKGPQSALYGRNAFAGAINYISRKPSADWRAEVGATVGSDDRRDVNAFVSGPLSPDRVFFKLSYGQTESDGTWTTTIRS</sequence>
<keyword evidence="6" id="KW-0408">Iron</keyword>
<dbReference type="Pfam" id="PF07715">
    <property type="entry name" value="Plug"/>
    <property type="match status" value="1"/>
</dbReference>
<evidence type="ECO:0000313" key="14">
    <source>
        <dbReference type="EMBL" id="KAB0244138.1"/>
    </source>
</evidence>
<evidence type="ECO:0000256" key="12">
    <source>
        <dbReference type="SAM" id="SignalP"/>
    </source>
</evidence>
<keyword evidence="10 11" id="KW-0998">Cell outer membrane</keyword>
<protein>
    <recommendedName>
        <fullName evidence="13">TonB-dependent receptor plug domain-containing protein</fullName>
    </recommendedName>
</protein>
<dbReference type="PANTHER" id="PTHR32552">
    <property type="entry name" value="FERRICHROME IRON RECEPTOR-RELATED"/>
    <property type="match status" value="1"/>
</dbReference>
<keyword evidence="4" id="KW-0410">Iron transport</keyword>
<feature type="signal peptide" evidence="12">
    <location>
        <begin position="1"/>
        <end position="23"/>
    </location>
</feature>
<dbReference type="AlphaFoldDB" id="A0A5J5M1W1"/>
<dbReference type="Gene3D" id="2.40.170.20">
    <property type="entry name" value="TonB-dependent receptor, beta-barrel domain"/>
    <property type="match status" value="1"/>
</dbReference>
<evidence type="ECO:0000259" key="13">
    <source>
        <dbReference type="Pfam" id="PF07715"/>
    </source>
</evidence>
<keyword evidence="3 11" id="KW-1134">Transmembrane beta strand</keyword>
<feature type="chain" id="PRO_5023924731" description="TonB-dependent receptor plug domain-containing protein" evidence="12">
    <location>
        <begin position="24"/>
        <end position="218"/>
    </location>
</feature>
<evidence type="ECO:0000256" key="3">
    <source>
        <dbReference type="ARBA" id="ARBA00022452"/>
    </source>
</evidence>
<feature type="non-terminal residue" evidence="14">
    <location>
        <position position="218"/>
    </location>
</feature>
<evidence type="ECO:0000256" key="7">
    <source>
        <dbReference type="ARBA" id="ARBA00023065"/>
    </source>
</evidence>
<keyword evidence="12" id="KW-0732">Signal</keyword>
<dbReference type="InterPro" id="IPR012910">
    <property type="entry name" value="Plug_dom"/>
</dbReference>
<keyword evidence="5 11" id="KW-0812">Transmembrane</keyword>
<gene>
    <name evidence="14" type="ORF">EZJ55_00020</name>
</gene>
<dbReference type="GO" id="GO:0009279">
    <property type="term" value="C:cell outer membrane"/>
    <property type="evidence" value="ECO:0007669"/>
    <property type="project" value="UniProtKB-SubCell"/>
</dbReference>
<evidence type="ECO:0000256" key="2">
    <source>
        <dbReference type="ARBA" id="ARBA00022448"/>
    </source>
</evidence>
<keyword evidence="9 11" id="KW-0472">Membrane</keyword>
<feature type="domain" description="TonB-dependent receptor plug" evidence="13">
    <location>
        <begin position="48"/>
        <end position="156"/>
    </location>
</feature>
<proteinExistence type="inferred from homology"/>
<dbReference type="GO" id="GO:0006826">
    <property type="term" value="P:iron ion transport"/>
    <property type="evidence" value="ECO:0007669"/>
    <property type="project" value="UniProtKB-KW"/>
</dbReference>
<dbReference type="PROSITE" id="PS52016">
    <property type="entry name" value="TONB_DEPENDENT_REC_3"/>
    <property type="match status" value="1"/>
</dbReference>
<dbReference type="InterPro" id="IPR036942">
    <property type="entry name" value="Beta-barrel_TonB_sf"/>
</dbReference>
<dbReference type="SUPFAM" id="SSF56935">
    <property type="entry name" value="Porins"/>
    <property type="match status" value="1"/>
</dbReference>
<evidence type="ECO:0000256" key="11">
    <source>
        <dbReference type="PROSITE-ProRule" id="PRU01360"/>
    </source>
</evidence>
<name>A0A5J5M1W1_MICAE</name>
<reference evidence="15" key="1">
    <citation type="submission" date="2019-04" db="EMBL/GenBank/DDBJ databases">
        <title>Microviridin 1777: A Toxic Chymotrypsin Inhibitor Discovered by a Metabologenomic Approach.</title>
        <authorList>
            <person name="Sieber S."/>
            <person name="Grendelmeier S.M."/>
            <person name="Harris L.A."/>
            <person name="Mitchell D.A."/>
            <person name="Gademann K."/>
        </authorList>
    </citation>
    <scope>NUCLEOTIDE SEQUENCE [LARGE SCALE GENOMIC DNA]</scope>
    <source>
        <strain evidence="15">EAWAG127a</strain>
    </source>
</reference>
<evidence type="ECO:0000256" key="5">
    <source>
        <dbReference type="ARBA" id="ARBA00022692"/>
    </source>
</evidence>
<organism evidence="14 15">
    <name type="scientific">Microcystis aeruginosa EAWAG127a</name>
    <dbReference type="NCBI Taxonomy" id="2529855"/>
    <lineage>
        <taxon>Bacteria</taxon>
        <taxon>Bacillati</taxon>
        <taxon>Cyanobacteriota</taxon>
        <taxon>Cyanophyceae</taxon>
        <taxon>Oscillatoriophycideae</taxon>
        <taxon>Chroococcales</taxon>
        <taxon>Microcystaceae</taxon>
        <taxon>Microcystis</taxon>
    </lineage>
</organism>
<comment type="caution">
    <text evidence="14">The sequence shown here is derived from an EMBL/GenBank/DDBJ whole genome shotgun (WGS) entry which is preliminary data.</text>
</comment>
<evidence type="ECO:0000256" key="1">
    <source>
        <dbReference type="ARBA" id="ARBA00004571"/>
    </source>
</evidence>
<dbReference type="EMBL" id="SRLN01000001">
    <property type="protein sequence ID" value="KAB0244138.1"/>
    <property type="molecule type" value="Genomic_DNA"/>
</dbReference>
<evidence type="ECO:0000256" key="8">
    <source>
        <dbReference type="ARBA" id="ARBA00023077"/>
    </source>
</evidence>
<comment type="subcellular location">
    <subcellularLocation>
        <location evidence="1 11">Cell outer membrane</location>
        <topology evidence="1 11">Multi-pass membrane protein</topology>
    </subcellularLocation>
</comment>
<evidence type="ECO:0000256" key="4">
    <source>
        <dbReference type="ARBA" id="ARBA00022496"/>
    </source>
</evidence>
<dbReference type="InterPro" id="IPR039426">
    <property type="entry name" value="TonB-dep_rcpt-like"/>
</dbReference>
<evidence type="ECO:0000313" key="15">
    <source>
        <dbReference type="Proteomes" id="UP000325636"/>
    </source>
</evidence>
<evidence type="ECO:0000256" key="6">
    <source>
        <dbReference type="ARBA" id="ARBA00023004"/>
    </source>
</evidence>